<dbReference type="Pfam" id="PF13306">
    <property type="entry name" value="LRR_5"/>
    <property type="match status" value="2"/>
</dbReference>
<dbReference type="PANTHER" id="PTHR24373">
    <property type="entry name" value="SLIT RELATED LEUCINE-RICH REPEAT NEURONAL PROTEIN"/>
    <property type="match status" value="1"/>
</dbReference>
<keyword evidence="3" id="KW-1185">Reference proteome</keyword>
<dbReference type="InterPro" id="IPR032675">
    <property type="entry name" value="LRR_dom_sf"/>
</dbReference>
<proteinExistence type="predicted"/>
<dbReference type="Gene3D" id="3.80.10.10">
    <property type="entry name" value="Ribonuclease Inhibitor"/>
    <property type="match status" value="2"/>
</dbReference>
<name>A0A7E4WE14_PANRE</name>
<evidence type="ECO:0000313" key="3">
    <source>
        <dbReference type="Proteomes" id="UP000492821"/>
    </source>
</evidence>
<dbReference type="WBParaSite" id="Pan_g9949.t1">
    <property type="protein sequence ID" value="Pan_g9949.t1"/>
    <property type="gene ID" value="Pan_g9949"/>
</dbReference>
<dbReference type="PANTHER" id="PTHR24373:SF370">
    <property type="entry name" value="FISH-LIPS, ISOFORM E"/>
    <property type="match status" value="1"/>
</dbReference>
<evidence type="ECO:0000313" key="4">
    <source>
        <dbReference type="WBParaSite" id="Pan_g9949.t1"/>
    </source>
</evidence>
<reference evidence="3" key="1">
    <citation type="journal article" date="2013" name="Genetics">
        <title>The draft genome and transcriptome of Panagrellus redivivus are shaped by the harsh demands of a free-living lifestyle.</title>
        <authorList>
            <person name="Srinivasan J."/>
            <person name="Dillman A.R."/>
            <person name="Macchietto M.G."/>
            <person name="Heikkinen L."/>
            <person name="Lakso M."/>
            <person name="Fracchia K.M."/>
            <person name="Antoshechkin I."/>
            <person name="Mortazavi A."/>
            <person name="Wong G."/>
            <person name="Sternberg P.W."/>
        </authorList>
    </citation>
    <scope>NUCLEOTIDE SEQUENCE [LARGE SCALE GENOMIC DNA]</scope>
    <source>
        <strain evidence="3">MT8872</strain>
    </source>
</reference>
<accession>A0A7E4WE14</accession>
<protein>
    <submittedName>
        <fullName evidence="4">Recep_L_domain domain-containing protein</fullName>
    </submittedName>
</protein>
<dbReference type="Proteomes" id="UP000492821">
    <property type="component" value="Unassembled WGS sequence"/>
</dbReference>
<sequence length="777" mass="87733">MGGGLLQRCHDALWNNPEQPKDLRLTKLDFQLDYVDLFVVHSCDKLIITNDTFSGVEITEQFKLLEIKQIEIEPYAFRGIRKAPKQFVIQDSAIGTIPRNAFVGLSQVDHFWIKNVSINRIERSAFSGISLFKYIYFRGVVIDAIETEAFAEMHHVNYFYMRGNVSLSMVDEFIFRGSHIDEIMFEDARVKATDYTLSGVFSNKIELIDCKWHTNKVTNAKVTQQAVDIFNAKNSTFNRIVPGLFYNHTSITFDMCQIHHLTSIPTIYIQNCADFLISNSRIYQWHSHGIPEHSKIQSLTIESCQIDRTHTRAVFGSNIESFVLDKNKIASTARRFFERSVITKLLVSECVIGSLAGSTFANARFNILLFNENKVANIDDKAFGIINAVQMQITSSYFPRFPEFAFEEGNITDLTVLSSHFRGPPPKSSFAGLSAQRLRFTHCEFVCQVDDCETNALFFQKSIHQLAWVFEHNRCLSHSTFQTVNPSMVCTNATEIITDSGVFCRRRLEIEECICTSDDTVIVPRSRASLLVLGDCNSVSLVDSHSPQLHSVYLYRTAFINVQSLPQSLQRLHILHSAVKFNRAYIIRDTSLHELKLNGVHVDAIVDNAFAGGHITSLVLDSTRLSGVTSKSFAKSMINELYIYDSEIVNAGDLFAHAKHATIADSKLRSSLFLASISHLCFRNNSVECGCIEMDLKLPQNQCDDSSNRCINGSNFDYWRRTRTITPNSEVADFLSGSRPCSAKQNDQLKMSRGSVQSSLPAFAILLCCVFMTLIAC</sequence>
<reference evidence="4" key="2">
    <citation type="submission" date="2020-10" db="UniProtKB">
        <authorList>
            <consortium name="WormBaseParasite"/>
        </authorList>
    </citation>
    <scope>IDENTIFICATION</scope>
</reference>
<dbReference type="AlphaFoldDB" id="A0A7E4WE14"/>
<dbReference type="GO" id="GO:0005615">
    <property type="term" value="C:extracellular space"/>
    <property type="evidence" value="ECO:0007669"/>
    <property type="project" value="TreeGrafter"/>
</dbReference>
<dbReference type="GO" id="GO:0031012">
    <property type="term" value="C:extracellular matrix"/>
    <property type="evidence" value="ECO:0007669"/>
    <property type="project" value="TreeGrafter"/>
</dbReference>
<dbReference type="InterPro" id="IPR050328">
    <property type="entry name" value="Dev_Immune_Receptor"/>
</dbReference>
<dbReference type="InterPro" id="IPR039448">
    <property type="entry name" value="Beta_helix"/>
</dbReference>
<evidence type="ECO:0000256" key="1">
    <source>
        <dbReference type="ARBA" id="ARBA00022729"/>
    </source>
</evidence>
<keyword evidence="1" id="KW-0732">Signal</keyword>
<evidence type="ECO:0000259" key="2">
    <source>
        <dbReference type="Pfam" id="PF13229"/>
    </source>
</evidence>
<feature type="domain" description="Right handed beta helix" evidence="2">
    <location>
        <begin position="243"/>
        <end position="390"/>
    </location>
</feature>
<organism evidence="3 4">
    <name type="scientific">Panagrellus redivivus</name>
    <name type="common">Microworm</name>
    <dbReference type="NCBI Taxonomy" id="6233"/>
    <lineage>
        <taxon>Eukaryota</taxon>
        <taxon>Metazoa</taxon>
        <taxon>Ecdysozoa</taxon>
        <taxon>Nematoda</taxon>
        <taxon>Chromadorea</taxon>
        <taxon>Rhabditida</taxon>
        <taxon>Tylenchina</taxon>
        <taxon>Panagrolaimomorpha</taxon>
        <taxon>Panagrolaimoidea</taxon>
        <taxon>Panagrolaimidae</taxon>
        <taxon>Panagrellus</taxon>
    </lineage>
</organism>
<dbReference type="InterPro" id="IPR026906">
    <property type="entry name" value="LRR_5"/>
</dbReference>
<dbReference type="SUPFAM" id="SSF52058">
    <property type="entry name" value="L domain-like"/>
    <property type="match status" value="2"/>
</dbReference>
<dbReference type="Pfam" id="PF13229">
    <property type="entry name" value="Beta_helix"/>
    <property type="match status" value="1"/>
</dbReference>